<dbReference type="PROSITE" id="PS00758">
    <property type="entry name" value="ARGE_DAPE_CPG2_1"/>
    <property type="match status" value="1"/>
</dbReference>
<keyword evidence="1" id="KW-0378">Hydrolase</keyword>
<sequence length="185" mass="19876">MLDAVEVTKDLIRFNSVSSNSNTAVSDRLQDHLHAIGFTVERVEYRDPAGTGKVSLVGRKGEGDGGLALLGHSDVVPAEGWGGDPFDPWVEDGKLYGRGSCDMKGSLACMLAAGEAYDASDLKAPLYIVFTSDEEVGCQGAIEVVNRSRLFNEYDLRYGIIGEPTLMEVVRAHKGMVTVRAVSHG</sequence>
<dbReference type="PANTHER" id="PTHR43808">
    <property type="entry name" value="ACETYLORNITHINE DEACETYLASE"/>
    <property type="match status" value="1"/>
</dbReference>
<dbReference type="PROSITE" id="PS00759">
    <property type="entry name" value="ARGE_DAPE_CPG2_2"/>
    <property type="match status" value="1"/>
</dbReference>
<organism evidence="3">
    <name type="scientific">marine metagenome</name>
    <dbReference type="NCBI Taxonomy" id="408172"/>
    <lineage>
        <taxon>unclassified sequences</taxon>
        <taxon>metagenomes</taxon>
        <taxon>ecological metagenomes</taxon>
    </lineage>
</organism>
<evidence type="ECO:0000256" key="2">
    <source>
        <dbReference type="ARBA" id="ARBA00022833"/>
    </source>
</evidence>
<dbReference type="GO" id="GO:0008777">
    <property type="term" value="F:acetylornithine deacetylase activity"/>
    <property type="evidence" value="ECO:0007669"/>
    <property type="project" value="TreeGrafter"/>
</dbReference>
<evidence type="ECO:0000313" key="3">
    <source>
        <dbReference type="EMBL" id="SVB99476.1"/>
    </source>
</evidence>
<dbReference type="InterPro" id="IPR002933">
    <property type="entry name" value="Peptidase_M20"/>
</dbReference>
<dbReference type="GO" id="GO:0006526">
    <property type="term" value="P:L-arginine biosynthetic process"/>
    <property type="evidence" value="ECO:0007669"/>
    <property type="project" value="TreeGrafter"/>
</dbReference>
<feature type="non-terminal residue" evidence="3">
    <location>
        <position position="185"/>
    </location>
</feature>
<proteinExistence type="predicted"/>
<keyword evidence="2" id="KW-0862">Zinc</keyword>
<dbReference type="InterPro" id="IPR050072">
    <property type="entry name" value="Peptidase_M20A"/>
</dbReference>
<dbReference type="Gene3D" id="3.40.630.10">
    <property type="entry name" value="Zn peptidases"/>
    <property type="match status" value="1"/>
</dbReference>
<dbReference type="PANTHER" id="PTHR43808:SF31">
    <property type="entry name" value="N-ACETYL-L-CITRULLINE DEACETYLASE"/>
    <property type="match status" value="1"/>
</dbReference>
<evidence type="ECO:0000256" key="1">
    <source>
        <dbReference type="ARBA" id="ARBA00022801"/>
    </source>
</evidence>
<dbReference type="EMBL" id="UINC01067632">
    <property type="protein sequence ID" value="SVB99476.1"/>
    <property type="molecule type" value="Genomic_DNA"/>
</dbReference>
<protein>
    <recommendedName>
        <fullName evidence="4">Peptidase M20 dimerisation domain-containing protein</fullName>
    </recommendedName>
</protein>
<evidence type="ECO:0008006" key="4">
    <source>
        <dbReference type="Google" id="ProtNLM"/>
    </source>
</evidence>
<name>A0A382IIN3_9ZZZZ</name>
<accession>A0A382IIN3</accession>
<dbReference type="AlphaFoldDB" id="A0A382IIN3"/>
<dbReference type="InterPro" id="IPR001261">
    <property type="entry name" value="ArgE/DapE_CS"/>
</dbReference>
<gene>
    <name evidence="3" type="ORF">METZ01_LOCUS252330</name>
</gene>
<dbReference type="Pfam" id="PF01546">
    <property type="entry name" value="Peptidase_M20"/>
    <property type="match status" value="1"/>
</dbReference>
<dbReference type="SUPFAM" id="SSF53187">
    <property type="entry name" value="Zn-dependent exopeptidases"/>
    <property type="match status" value="1"/>
</dbReference>
<reference evidence="3" key="1">
    <citation type="submission" date="2018-05" db="EMBL/GenBank/DDBJ databases">
        <authorList>
            <person name="Lanie J.A."/>
            <person name="Ng W.-L."/>
            <person name="Kazmierczak K.M."/>
            <person name="Andrzejewski T.M."/>
            <person name="Davidsen T.M."/>
            <person name="Wayne K.J."/>
            <person name="Tettelin H."/>
            <person name="Glass J.I."/>
            <person name="Rusch D."/>
            <person name="Podicherti R."/>
            <person name="Tsui H.-C.T."/>
            <person name="Winkler M.E."/>
        </authorList>
    </citation>
    <scope>NUCLEOTIDE SEQUENCE</scope>
</reference>